<protein>
    <submittedName>
        <fullName evidence="3">Uncharacterized protein</fullName>
    </submittedName>
</protein>
<name>A0A9W9KNR9_9EURO</name>
<dbReference type="OrthoDB" id="5422688at2759"/>
<proteinExistence type="predicted"/>
<reference evidence="3" key="2">
    <citation type="journal article" date="2023" name="IMA Fungus">
        <title>Comparative genomic study of the Penicillium genus elucidates a diverse pangenome and 15 lateral gene transfer events.</title>
        <authorList>
            <person name="Petersen C."/>
            <person name="Sorensen T."/>
            <person name="Nielsen M.R."/>
            <person name="Sondergaard T.E."/>
            <person name="Sorensen J.L."/>
            <person name="Fitzpatrick D.A."/>
            <person name="Frisvad J.C."/>
            <person name="Nielsen K.L."/>
        </authorList>
    </citation>
    <scope>NUCLEOTIDE SEQUENCE</scope>
    <source>
        <strain evidence="3">IBT 30761</strain>
    </source>
</reference>
<evidence type="ECO:0000313" key="3">
    <source>
        <dbReference type="EMBL" id="KAJ5112291.1"/>
    </source>
</evidence>
<accession>A0A9W9KNR9</accession>
<reference evidence="3" key="1">
    <citation type="submission" date="2022-11" db="EMBL/GenBank/DDBJ databases">
        <authorList>
            <person name="Petersen C."/>
        </authorList>
    </citation>
    <scope>NUCLEOTIDE SEQUENCE</scope>
    <source>
        <strain evidence="3">IBT 30761</strain>
    </source>
</reference>
<feature type="transmembrane region" description="Helical" evidence="2">
    <location>
        <begin position="144"/>
        <end position="162"/>
    </location>
</feature>
<keyword evidence="2" id="KW-0812">Transmembrane</keyword>
<keyword evidence="2" id="KW-1133">Transmembrane helix</keyword>
<organism evidence="3 4">
    <name type="scientific">Penicillium argentinense</name>
    <dbReference type="NCBI Taxonomy" id="1131581"/>
    <lineage>
        <taxon>Eukaryota</taxon>
        <taxon>Fungi</taxon>
        <taxon>Dikarya</taxon>
        <taxon>Ascomycota</taxon>
        <taxon>Pezizomycotina</taxon>
        <taxon>Eurotiomycetes</taxon>
        <taxon>Eurotiomycetidae</taxon>
        <taxon>Eurotiales</taxon>
        <taxon>Aspergillaceae</taxon>
        <taxon>Penicillium</taxon>
    </lineage>
</organism>
<feature type="transmembrane region" description="Helical" evidence="2">
    <location>
        <begin position="281"/>
        <end position="302"/>
    </location>
</feature>
<feature type="transmembrane region" description="Helical" evidence="2">
    <location>
        <begin position="119"/>
        <end position="138"/>
    </location>
</feature>
<dbReference type="Proteomes" id="UP001149074">
    <property type="component" value="Unassembled WGS sequence"/>
</dbReference>
<dbReference type="RefSeq" id="XP_056480064.1">
    <property type="nucleotide sequence ID" value="XM_056612840.1"/>
</dbReference>
<gene>
    <name evidence="3" type="ORF">N7532_000336</name>
</gene>
<feature type="transmembrane region" description="Helical" evidence="2">
    <location>
        <begin position="256"/>
        <end position="275"/>
    </location>
</feature>
<feature type="compositionally biased region" description="Basic and acidic residues" evidence="1">
    <location>
        <begin position="355"/>
        <end position="369"/>
    </location>
</feature>
<sequence>MYPWHERLKSWAQGTGLRIDALGLVTLLGAEEMDRSIGRLMSSEYFDYLPLLGAFVVAGNRFTERKTGFTLYNITAGIVTHELAGWVSRWIQTQDLHKVRSKVTWEVVDRPRRWKWIKFIVGFVMISLPLHGILIAFTVLSADWWGFANVVAMIISVIVRCAQVSENQAGIDKNVLDARKVAQDKMSEYDQAMAKIEERRRKGENMEGIKLPSEPTDFDIAKVIVVTEESKVVTLAAPNYLVKSIFTAYPRIPNRLLYLFCRIIGWIAFAVHVISIGMAELPTQICSVVLIIVATVLTGYNVGCEDSKLWLNIRKKMGYSPCEDQPLTCWVTSKLKVTISSYPEEWTRWSPPPKEQVHQRIEEVQEKGSKRSWGRKKTSVDIESPPPHNSPEPIQERRQDLYVWLDLTKEQDDCLSAWGLIPHSAEWKNGYQEKKKIHRQRTLAMTGPARTL</sequence>
<comment type="caution">
    <text evidence="3">The sequence shown here is derived from an EMBL/GenBank/DDBJ whole genome shotgun (WGS) entry which is preliminary data.</text>
</comment>
<dbReference type="AlphaFoldDB" id="A0A9W9KNR9"/>
<dbReference type="EMBL" id="JAPQKI010000001">
    <property type="protein sequence ID" value="KAJ5112291.1"/>
    <property type="molecule type" value="Genomic_DNA"/>
</dbReference>
<feature type="region of interest" description="Disordered" evidence="1">
    <location>
        <begin position="347"/>
        <end position="395"/>
    </location>
</feature>
<evidence type="ECO:0000256" key="1">
    <source>
        <dbReference type="SAM" id="MobiDB-lite"/>
    </source>
</evidence>
<keyword evidence="2" id="KW-0472">Membrane</keyword>
<evidence type="ECO:0000256" key="2">
    <source>
        <dbReference type="SAM" id="Phobius"/>
    </source>
</evidence>
<keyword evidence="4" id="KW-1185">Reference proteome</keyword>
<evidence type="ECO:0000313" key="4">
    <source>
        <dbReference type="Proteomes" id="UP001149074"/>
    </source>
</evidence>
<dbReference type="GeneID" id="81351819"/>